<organism evidence="2 3">
    <name type="scientific">Meloidogyne javanica</name>
    <name type="common">Root-knot nematode worm</name>
    <dbReference type="NCBI Taxonomy" id="6303"/>
    <lineage>
        <taxon>Eukaryota</taxon>
        <taxon>Metazoa</taxon>
        <taxon>Ecdysozoa</taxon>
        <taxon>Nematoda</taxon>
        <taxon>Chromadorea</taxon>
        <taxon>Rhabditida</taxon>
        <taxon>Tylenchina</taxon>
        <taxon>Tylenchomorpha</taxon>
        <taxon>Tylenchoidea</taxon>
        <taxon>Meloidogynidae</taxon>
        <taxon>Meloidogyninae</taxon>
        <taxon>Meloidogyne</taxon>
        <taxon>Meloidogyne incognita group</taxon>
    </lineage>
</organism>
<dbReference type="WBParaSite" id="scaffold6879_cov212.g11403">
    <property type="protein sequence ID" value="scaffold6879_cov212.g11403"/>
    <property type="gene ID" value="scaffold6879_cov212.g11403"/>
</dbReference>
<keyword evidence="1" id="KW-1133">Transmembrane helix</keyword>
<feature type="transmembrane region" description="Helical" evidence="1">
    <location>
        <begin position="33"/>
        <end position="52"/>
    </location>
</feature>
<dbReference type="Proteomes" id="UP000887561">
    <property type="component" value="Unplaced"/>
</dbReference>
<evidence type="ECO:0000313" key="2">
    <source>
        <dbReference type="Proteomes" id="UP000887561"/>
    </source>
</evidence>
<keyword evidence="2" id="KW-1185">Reference proteome</keyword>
<reference evidence="3" key="1">
    <citation type="submission" date="2022-11" db="UniProtKB">
        <authorList>
            <consortium name="WormBaseParasite"/>
        </authorList>
    </citation>
    <scope>IDENTIFICATION</scope>
</reference>
<name>A0A915MZL4_MELJA</name>
<evidence type="ECO:0000313" key="3">
    <source>
        <dbReference type="WBParaSite" id="scaffold6879_cov212.g11403"/>
    </source>
</evidence>
<proteinExistence type="predicted"/>
<dbReference type="AlphaFoldDB" id="A0A915MZL4"/>
<accession>A0A915MZL4</accession>
<keyword evidence="1" id="KW-0812">Transmembrane</keyword>
<protein>
    <submittedName>
        <fullName evidence="3">Uncharacterized protein</fullName>
    </submittedName>
</protein>
<sequence length="133" mass="14818">MAEPRANFDTLLAQASGRLMKIQNRFGKSKDSMISITAAVALFWGAIATICSKVPGTTMFNRDFFRKSQIVISASDIKSMRMGNSEIINMLCNMIVQLRAMPSDKYNEISASALTDFRKSIQDAMNKSTQYDT</sequence>
<evidence type="ECO:0000256" key="1">
    <source>
        <dbReference type="SAM" id="Phobius"/>
    </source>
</evidence>
<keyword evidence="1" id="KW-0472">Membrane</keyword>